<dbReference type="EMBL" id="UHAQ01000002">
    <property type="protein sequence ID" value="SUK47391.1"/>
    <property type="molecule type" value="Genomic_DNA"/>
</dbReference>
<organism evidence="2 3">
    <name type="scientific">Staphylococcus aureus</name>
    <dbReference type="NCBI Taxonomy" id="1280"/>
    <lineage>
        <taxon>Bacteria</taxon>
        <taxon>Bacillati</taxon>
        <taxon>Bacillota</taxon>
        <taxon>Bacilli</taxon>
        <taxon>Bacillales</taxon>
        <taxon>Staphylococcaceae</taxon>
        <taxon>Staphylococcus</taxon>
    </lineage>
</organism>
<reference evidence="2 3" key="1">
    <citation type="submission" date="2018-06" db="EMBL/GenBank/DDBJ databases">
        <authorList>
            <consortium name="Pathogen Informatics"/>
            <person name="Doyle S."/>
        </authorList>
    </citation>
    <scope>NUCLEOTIDE SEQUENCE [LARGE SCALE GENOMIC DNA]</scope>
    <source>
        <strain evidence="2 3">NCTC5664</strain>
    </source>
</reference>
<gene>
    <name evidence="2" type="primary">fhuD2_2</name>
    <name evidence="2" type="ORF">NCTC5664_01615</name>
</gene>
<dbReference type="InterPro" id="IPR002491">
    <property type="entry name" value="ABC_transptr_periplasmic_BD"/>
</dbReference>
<name>A0A380DS20_STAAU</name>
<feature type="domain" description="Fe/B12 periplasmic-binding" evidence="1">
    <location>
        <begin position="1"/>
        <end position="46"/>
    </location>
</feature>
<dbReference type="AlphaFoldDB" id="A0A380DS20"/>
<evidence type="ECO:0000259" key="1">
    <source>
        <dbReference type="PROSITE" id="PS50983"/>
    </source>
</evidence>
<dbReference type="Proteomes" id="UP000254502">
    <property type="component" value="Unassembled WGS sequence"/>
</dbReference>
<evidence type="ECO:0000313" key="3">
    <source>
        <dbReference type="Proteomes" id="UP000254502"/>
    </source>
</evidence>
<accession>A0A380DS20</accession>
<sequence length="46" mass="5320">MLKDKFKGVTKIGDGDVEKVAKEKPDLIIVYSTDKDIKKYQKLHQQ</sequence>
<evidence type="ECO:0000313" key="2">
    <source>
        <dbReference type="EMBL" id="SUK47391.1"/>
    </source>
</evidence>
<proteinExistence type="predicted"/>
<dbReference type="PROSITE" id="PS50983">
    <property type="entry name" value="FE_B12_PBP"/>
    <property type="match status" value="1"/>
</dbReference>
<dbReference type="Gene3D" id="3.40.50.1980">
    <property type="entry name" value="Nitrogenase molybdenum iron protein domain"/>
    <property type="match status" value="1"/>
</dbReference>
<dbReference type="SUPFAM" id="SSF53807">
    <property type="entry name" value="Helical backbone' metal receptor"/>
    <property type="match status" value="1"/>
</dbReference>
<protein>
    <submittedName>
        <fullName evidence="2">Ferrichrome-binding periplasmic protein</fullName>
    </submittedName>
</protein>